<dbReference type="InterPro" id="IPR006442">
    <property type="entry name" value="Antitoxin_Phd/YefM"/>
</dbReference>
<name>A0A1Z9Z198_9GAMM</name>
<evidence type="ECO:0000313" key="3">
    <source>
        <dbReference type="EMBL" id="OUY08192.1"/>
    </source>
</evidence>
<evidence type="ECO:0000313" key="4">
    <source>
        <dbReference type="Proteomes" id="UP000196536"/>
    </source>
</evidence>
<dbReference type="Proteomes" id="UP000196536">
    <property type="component" value="Unassembled WGS sequence"/>
</dbReference>
<comment type="caution">
    <text evidence="3">The sequence shown here is derived from an EMBL/GenBank/DDBJ whole genome shotgun (WGS) entry which is preliminary data.</text>
</comment>
<dbReference type="AlphaFoldDB" id="A0A1Z9Z198"/>
<evidence type="ECO:0000256" key="2">
    <source>
        <dbReference type="RuleBase" id="RU362080"/>
    </source>
</evidence>
<comment type="similarity">
    <text evidence="1 2">Belongs to the phD/YefM antitoxin family.</text>
</comment>
<keyword evidence="4" id="KW-1185">Reference proteome</keyword>
<dbReference type="RefSeq" id="WP_087618820.1">
    <property type="nucleotide sequence ID" value="NZ_NEXX01000001.1"/>
</dbReference>
<dbReference type="SUPFAM" id="SSF143120">
    <property type="entry name" value="YefM-like"/>
    <property type="match status" value="1"/>
</dbReference>
<dbReference type="InterPro" id="IPR036165">
    <property type="entry name" value="YefM-like_sf"/>
</dbReference>
<dbReference type="OrthoDB" id="165038at2"/>
<organism evidence="3 4">
    <name type="scientific">Acinetobacter populi</name>
    <dbReference type="NCBI Taxonomy" id="1582270"/>
    <lineage>
        <taxon>Bacteria</taxon>
        <taxon>Pseudomonadati</taxon>
        <taxon>Pseudomonadota</taxon>
        <taxon>Gammaproteobacteria</taxon>
        <taxon>Moraxellales</taxon>
        <taxon>Moraxellaceae</taxon>
        <taxon>Acinetobacter</taxon>
    </lineage>
</organism>
<reference evidence="3 4" key="1">
    <citation type="submission" date="2017-05" db="EMBL/GenBank/DDBJ databases">
        <title>Acinetobacter populi ANC 5415 (= PBJ7), whole genome shotgun sequencing project.</title>
        <authorList>
            <person name="Nemec A."/>
            <person name="Radolfova-Krizova L."/>
        </authorList>
    </citation>
    <scope>NUCLEOTIDE SEQUENCE [LARGE SCALE GENOMIC DNA]</scope>
    <source>
        <strain evidence="3 4">PBJ7</strain>
    </source>
</reference>
<proteinExistence type="inferred from homology"/>
<accession>A0A1Z9Z198</accession>
<dbReference type="NCBIfam" id="TIGR01552">
    <property type="entry name" value="phd_fam"/>
    <property type="match status" value="1"/>
</dbReference>
<dbReference type="Gene3D" id="3.40.1620.10">
    <property type="entry name" value="YefM-like domain"/>
    <property type="match status" value="1"/>
</dbReference>
<sequence length="104" mass="11774">MQVISAKDAKLRFGELLDTMQREPVLVTKNNRPVGVFVSLKDVQGTHLEQLFYTGEDDYADWEKAKILQAIATIEKDATQVKSMQTVHLTALEKARELVASRQK</sequence>
<dbReference type="EMBL" id="NEXX01000001">
    <property type="protein sequence ID" value="OUY08192.1"/>
    <property type="molecule type" value="Genomic_DNA"/>
</dbReference>
<gene>
    <name evidence="3" type="ORF">CAP51_00790</name>
</gene>
<evidence type="ECO:0000256" key="1">
    <source>
        <dbReference type="ARBA" id="ARBA00009981"/>
    </source>
</evidence>
<dbReference type="Pfam" id="PF02604">
    <property type="entry name" value="PhdYeFM_antitox"/>
    <property type="match status" value="1"/>
</dbReference>
<comment type="function">
    <text evidence="2">Antitoxin component of a type II toxin-antitoxin (TA) system.</text>
</comment>
<protein>
    <recommendedName>
        <fullName evidence="2">Antitoxin</fullName>
    </recommendedName>
</protein>